<dbReference type="Proteomes" id="UP000039865">
    <property type="component" value="Unassembled WGS sequence"/>
</dbReference>
<feature type="transmembrane region" description="Helical" evidence="3">
    <location>
        <begin position="190"/>
        <end position="211"/>
    </location>
</feature>
<keyword evidence="3" id="KW-0472">Membrane</keyword>
<protein>
    <recommendedName>
        <fullName evidence="6">Transmembrane protein</fullName>
    </recommendedName>
</protein>
<evidence type="ECO:0000256" key="3">
    <source>
        <dbReference type="SAM" id="Phobius"/>
    </source>
</evidence>
<sequence length="1376" mass="160728">MENSVNNKKEPHELQIFLPILLTVALLFFTLIFSSRAFRQVIHIQTTIEAIFKDLSHKYISNFQIQKPKQPLNQRKSKCNNYVQKQYSSLEKQILNFDELQSSITFQSKVQLKQHNQLVYGFFKSFYQTLTCECCRSETYKVEKRDIKIFDSKGSIKSLNYQLNFLFVWVLICFTVAVINYINVKDDGKYSLLQFLVVIFTCISTLSGLILSHYMNKRYEANLIKQVAQVFEKCMLAQSEKDQEEIEQIKKYEIQQLSLQSQSSLNKIFGVILAISFSFSMCIYIMMNMKYEIRMILLYSFMGSQVLDILLVRNIALFAYAMGKTFVNLVGQYRQNKKDQKKCQIVKNMLKDNHINNVNNSSNNQYVSDLTPNPNLLSQNSNMLLFNQVVNTEIKADTFMANYPSMDYTKTFIDDTECNQNDSTAKINQLFMYNIQKIIYDQENEEKPASQFSDTLQKPKIKLEFYQQKKLFELALLSFSDQTYGSKGTFKILRNIKHGLNFELIEKIKDKVFNPIEEVQEESKEEVKLLNDSRKFFRKIDISQLQTDHFIKEKSRDLELITINDKQRLSSIKEVKEAYEQTQTINLPQINQQRKLPIDFFEIDLENQNQQNLHLKLNITSEEDANYEQKNLNHHNLCYHDESSHSLIQDNERLENLKYSNSKIEVDYYQTKFDDNKYSKSQHLDQQDLDVAVQNNYELNYHPVEYQELQRPQITDDQSLKGFEDEQSARIIQPIIDFTHNKSLDQYNQHNDDSEYQAQRQRRIRIPEQDILPVIEQNQSRLFREINLINQLNDISKEVEDESAAEIKINRKKKRVTKKKQTNKKSSNENKENSQAVRVPSTLFNLDTIIQVDSLEERAAEDQRRIYIDKNEYQSETINVQSRLSHEYISKDKDTIEENLRILQNIKEEQKNQINSYRLNGQQYEEQQNEDQLGTGNDEILIKTFNKSDFQGNSNTYGDQSYLDYPTQQDSNRMGSMPDYSTREMLSLDATQQSFQTRGLETRLQPSNTQHNSNNISNLNSDNTQNLMIHDYSEDIQKRAVTPSINDINQRLFRAQNRNRKTSYNDGGFLNREQSENLPVDTLVIIGADNKNTKPPLNKRNHKNKNNISVGAKKSKISLKQSNKKLDKSQSYDEIEETKHNQELNIRLKKNIQIYHDQVDEEESCHNSQSSQAQLASQGSFVDRVLNHQAPINVQRTRFNSKGSQDSEDAGNGQINFYKKNVSSMNQSSSSSYKQADTTDTIHLIHGRKRSDNQKIFEMEQERLNRQAIQNLNLISQGSHENLQSKRSQNQLGNVMKIMKDEKQAPLVEKQLQNKNYLKFSGLSQLGKAYKMESQQRSASDGPSHSRGSENFSSKNSIETDQISTQRAQSKEGLYY</sequence>
<dbReference type="EMBL" id="CCKQ01007153">
    <property type="protein sequence ID" value="CDW78500.1"/>
    <property type="molecule type" value="Genomic_DNA"/>
</dbReference>
<feature type="region of interest" description="Disordered" evidence="2">
    <location>
        <begin position="1331"/>
        <end position="1376"/>
    </location>
</feature>
<evidence type="ECO:0000256" key="2">
    <source>
        <dbReference type="SAM" id="MobiDB-lite"/>
    </source>
</evidence>
<feature type="compositionally biased region" description="Polar residues" evidence="2">
    <location>
        <begin position="1349"/>
        <end position="1368"/>
    </location>
</feature>
<evidence type="ECO:0000313" key="4">
    <source>
        <dbReference type="EMBL" id="CDW78500.1"/>
    </source>
</evidence>
<name>A0A078A8B4_STYLE</name>
<feature type="compositionally biased region" description="Basic residues" evidence="2">
    <location>
        <begin position="812"/>
        <end position="823"/>
    </location>
</feature>
<evidence type="ECO:0000256" key="1">
    <source>
        <dbReference type="SAM" id="Coils"/>
    </source>
</evidence>
<keyword evidence="3" id="KW-0812">Transmembrane</keyword>
<feature type="compositionally biased region" description="Polar residues" evidence="2">
    <location>
        <begin position="1333"/>
        <end position="1343"/>
    </location>
</feature>
<accession>A0A078A8B4</accession>
<gene>
    <name evidence="4" type="primary">Contig669.g744</name>
    <name evidence="4" type="ORF">STYLEM_7478</name>
</gene>
<organism evidence="4 5">
    <name type="scientific">Stylonychia lemnae</name>
    <name type="common">Ciliate</name>
    <dbReference type="NCBI Taxonomy" id="5949"/>
    <lineage>
        <taxon>Eukaryota</taxon>
        <taxon>Sar</taxon>
        <taxon>Alveolata</taxon>
        <taxon>Ciliophora</taxon>
        <taxon>Intramacronucleata</taxon>
        <taxon>Spirotrichea</taxon>
        <taxon>Stichotrichia</taxon>
        <taxon>Sporadotrichida</taxon>
        <taxon>Oxytrichidae</taxon>
        <taxon>Stylonychinae</taxon>
        <taxon>Stylonychia</taxon>
    </lineage>
</organism>
<feature type="region of interest" description="Disordered" evidence="2">
    <location>
        <begin position="1089"/>
        <end position="1134"/>
    </location>
</feature>
<feature type="region of interest" description="Disordered" evidence="2">
    <location>
        <begin position="948"/>
        <end position="969"/>
    </location>
</feature>
<feature type="transmembrane region" description="Helical" evidence="3">
    <location>
        <begin position="268"/>
        <end position="287"/>
    </location>
</feature>
<feature type="transmembrane region" description="Helical" evidence="3">
    <location>
        <begin position="16"/>
        <end position="34"/>
    </location>
</feature>
<keyword evidence="5" id="KW-1185">Reference proteome</keyword>
<keyword evidence="3" id="KW-1133">Transmembrane helix</keyword>
<keyword evidence="1" id="KW-0175">Coiled coil</keyword>
<feature type="compositionally biased region" description="Basic and acidic residues" evidence="2">
    <location>
        <begin position="1124"/>
        <end position="1134"/>
    </location>
</feature>
<evidence type="ECO:0008006" key="6">
    <source>
        <dbReference type="Google" id="ProtNLM"/>
    </source>
</evidence>
<feature type="transmembrane region" description="Helical" evidence="3">
    <location>
        <begin position="163"/>
        <end position="184"/>
    </location>
</feature>
<reference evidence="4 5" key="1">
    <citation type="submission" date="2014-06" db="EMBL/GenBank/DDBJ databases">
        <authorList>
            <person name="Swart Estienne"/>
        </authorList>
    </citation>
    <scope>NUCLEOTIDE SEQUENCE [LARGE SCALE GENOMIC DNA]</scope>
    <source>
        <strain evidence="4 5">130c</strain>
    </source>
</reference>
<feature type="region of interest" description="Disordered" evidence="2">
    <location>
        <begin position="812"/>
        <end position="836"/>
    </location>
</feature>
<evidence type="ECO:0000313" key="5">
    <source>
        <dbReference type="Proteomes" id="UP000039865"/>
    </source>
</evidence>
<dbReference type="InParanoid" id="A0A078A8B4"/>
<feature type="compositionally biased region" description="Polar residues" evidence="2">
    <location>
        <begin position="948"/>
        <end position="959"/>
    </location>
</feature>
<proteinExistence type="predicted"/>
<feature type="coiled-coil region" evidence="1">
    <location>
        <begin position="893"/>
        <end position="927"/>
    </location>
</feature>